<sequence length="220" mass="24485">MAKCDCVSLSTDDWSTFKELNKSWICINCNKELRTTRTDFTTASPSIAKPVTSNKEITSLNDVLHAIQMNTTALNAFIENQKAQNADIIKSLDECHACIKENTSSVTSLQTKVDSLLAQVDYLTNEKKILESKVSELHFTVELLKQAYRSKTVEIHNIPTTQGENVVELLNKIGTALDVDVSEVDVVCRTRPTATTFDPPRLPPIIVTFLRQSTKGQSHS</sequence>
<accession>T1I9M5</accession>
<dbReference type="HOGENOM" id="CLU_1257460_0_0_1"/>
<dbReference type="STRING" id="13249.T1I9M5"/>
<dbReference type="VEuPathDB" id="VectorBase:RPRC012996"/>
<dbReference type="AlphaFoldDB" id="T1I9M5"/>
<dbReference type="EMBL" id="ACPB03027288">
    <property type="status" value="NOT_ANNOTATED_CDS"/>
    <property type="molecule type" value="Genomic_DNA"/>
</dbReference>
<evidence type="ECO:0000313" key="2">
    <source>
        <dbReference type="Proteomes" id="UP000015103"/>
    </source>
</evidence>
<keyword evidence="2" id="KW-1185">Reference proteome</keyword>
<organism evidence="1 2">
    <name type="scientific">Rhodnius prolixus</name>
    <name type="common">Triatomid bug</name>
    <dbReference type="NCBI Taxonomy" id="13249"/>
    <lineage>
        <taxon>Eukaryota</taxon>
        <taxon>Metazoa</taxon>
        <taxon>Ecdysozoa</taxon>
        <taxon>Arthropoda</taxon>
        <taxon>Hexapoda</taxon>
        <taxon>Insecta</taxon>
        <taxon>Pterygota</taxon>
        <taxon>Neoptera</taxon>
        <taxon>Paraneoptera</taxon>
        <taxon>Hemiptera</taxon>
        <taxon>Heteroptera</taxon>
        <taxon>Panheteroptera</taxon>
        <taxon>Cimicomorpha</taxon>
        <taxon>Reduviidae</taxon>
        <taxon>Triatominae</taxon>
        <taxon>Rhodnius</taxon>
    </lineage>
</organism>
<dbReference type="Proteomes" id="UP000015103">
    <property type="component" value="Unassembled WGS sequence"/>
</dbReference>
<proteinExistence type="predicted"/>
<reference evidence="1" key="1">
    <citation type="submission" date="2015-05" db="UniProtKB">
        <authorList>
            <consortium name="EnsemblMetazoa"/>
        </authorList>
    </citation>
    <scope>IDENTIFICATION</scope>
</reference>
<dbReference type="EnsemblMetazoa" id="RPRC012996-RA">
    <property type="protein sequence ID" value="RPRC012996-PA"/>
    <property type="gene ID" value="RPRC012996"/>
</dbReference>
<dbReference type="InParanoid" id="T1I9M5"/>
<evidence type="ECO:0000313" key="1">
    <source>
        <dbReference type="EnsemblMetazoa" id="RPRC012996-PA"/>
    </source>
</evidence>
<protein>
    <submittedName>
        <fullName evidence="1">Uncharacterized protein</fullName>
    </submittedName>
</protein>
<name>T1I9M5_RHOPR</name>